<keyword evidence="3" id="KW-1185">Reference proteome</keyword>
<name>A0ABV2D000_9SPHN</name>
<comment type="caution">
    <text evidence="2">The sequence shown here is derived from an EMBL/GenBank/DDBJ whole genome shotgun (WGS) entry which is preliminary data.</text>
</comment>
<accession>A0ABV2D000</accession>
<reference evidence="2 3" key="1">
    <citation type="submission" date="2024-07" db="EMBL/GenBank/DDBJ databases">
        <title>Novosphingobium kalidii RD2P27.</title>
        <authorList>
            <person name="Sun J.-Q."/>
        </authorList>
    </citation>
    <scope>NUCLEOTIDE SEQUENCE [LARGE SCALE GENOMIC DNA]</scope>
    <source>
        <strain evidence="2 3">RD2P27</strain>
    </source>
</reference>
<keyword evidence="1" id="KW-0732">Signal</keyword>
<evidence type="ECO:0000256" key="1">
    <source>
        <dbReference type="SAM" id="SignalP"/>
    </source>
</evidence>
<organism evidence="2 3">
    <name type="scientific">Novosphingobium kalidii</name>
    <dbReference type="NCBI Taxonomy" id="3230299"/>
    <lineage>
        <taxon>Bacteria</taxon>
        <taxon>Pseudomonadati</taxon>
        <taxon>Pseudomonadota</taxon>
        <taxon>Alphaproteobacteria</taxon>
        <taxon>Sphingomonadales</taxon>
        <taxon>Sphingomonadaceae</taxon>
        <taxon>Novosphingobium</taxon>
    </lineage>
</organism>
<evidence type="ECO:0000313" key="3">
    <source>
        <dbReference type="Proteomes" id="UP001548713"/>
    </source>
</evidence>
<dbReference type="EMBL" id="JBEWLY010000013">
    <property type="protein sequence ID" value="MET1755180.1"/>
    <property type="molecule type" value="Genomic_DNA"/>
</dbReference>
<proteinExistence type="predicted"/>
<feature type="chain" id="PRO_5045610923" evidence="1">
    <location>
        <begin position="23"/>
        <end position="208"/>
    </location>
</feature>
<feature type="signal peptide" evidence="1">
    <location>
        <begin position="1"/>
        <end position="22"/>
    </location>
</feature>
<protein>
    <submittedName>
        <fullName evidence="2">Uncharacterized protein</fullName>
    </submittedName>
</protein>
<gene>
    <name evidence="2" type="ORF">ABVV53_06895</name>
</gene>
<dbReference type="Proteomes" id="UP001548713">
    <property type="component" value="Unassembled WGS sequence"/>
</dbReference>
<evidence type="ECO:0000313" key="2">
    <source>
        <dbReference type="EMBL" id="MET1755180.1"/>
    </source>
</evidence>
<dbReference type="RefSeq" id="WP_353983657.1">
    <property type="nucleotide sequence ID" value="NZ_JBEWLY010000013.1"/>
</dbReference>
<sequence>MNRWTGIAAACAAALMVAGGLAVQREAVIAASVERLERQAAALRAEVRPPRRTLRIDKDASPRTLLADALFLARQGGDARDPHRRAELLAADEAVGAVIARRPQWGEAWVVRSLVRTELGGANDPQATAALEKSYALAPFLRDAAEWRISRAFAAWSYLDPYARQRVINEAVIYAQLNGAARIRTFELARGTAAYVPLSVAWHARTQR</sequence>